<dbReference type="InterPro" id="IPR009061">
    <property type="entry name" value="DNA-bd_dom_put_sf"/>
</dbReference>
<dbReference type="SMART" id="SM00422">
    <property type="entry name" value="HTH_MERR"/>
    <property type="match status" value="1"/>
</dbReference>
<dbReference type="InterPro" id="IPR047057">
    <property type="entry name" value="MerR_fam"/>
</dbReference>
<feature type="domain" description="HTH merR-type" evidence="5">
    <location>
        <begin position="5"/>
        <end position="75"/>
    </location>
</feature>
<dbReference type="GO" id="GO:0003677">
    <property type="term" value="F:DNA binding"/>
    <property type="evidence" value="ECO:0007669"/>
    <property type="project" value="UniProtKB-KW"/>
</dbReference>
<dbReference type="SMART" id="SM00871">
    <property type="entry name" value="AraC_E_bind"/>
    <property type="match status" value="1"/>
</dbReference>
<proteinExistence type="predicted"/>
<dbReference type="Pfam" id="PF13411">
    <property type="entry name" value="MerR_1"/>
    <property type="match status" value="1"/>
</dbReference>
<accession>A0A0W8F5R1</accession>
<dbReference type="InterPro" id="IPR010499">
    <property type="entry name" value="AraC_E-bd"/>
</dbReference>
<dbReference type="InterPro" id="IPR011256">
    <property type="entry name" value="Reg_factor_effector_dom_sf"/>
</dbReference>
<dbReference type="AlphaFoldDB" id="A0A0W8F5R1"/>
<dbReference type="SUPFAM" id="SSF55136">
    <property type="entry name" value="Probable bacterial effector-binding domain"/>
    <property type="match status" value="1"/>
</dbReference>
<evidence type="ECO:0000256" key="2">
    <source>
        <dbReference type="ARBA" id="ARBA00023015"/>
    </source>
</evidence>
<dbReference type="SUPFAM" id="SSF46955">
    <property type="entry name" value="Putative DNA-binding domain"/>
    <property type="match status" value="1"/>
</dbReference>
<dbReference type="GO" id="GO:0003700">
    <property type="term" value="F:DNA-binding transcription factor activity"/>
    <property type="evidence" value="ECO:0007669"/>
    <property type="project" value="InterPro"/>
</dbReference>
<reference evidence="6" key="1">
    <citation type="journal article" date="2015" name="Proc. Natl. Acad. Sci. U.S.A.">
        <title>Networks of energetic and metabolic interactions define dynamics in microbial communities.</title>
        <authorList>
            <person name="Embree M."/>
            <person name="Liu J.K."/>
            <person name="Al-Bassam M.M."/>
            <person name="Zengler K."/>
        </authorList>
    </citation>
    <scope>NUCLEOTIDE SEQUENCE</scope>
</reference>
<dbReference type="Gene3D" id="1.10.1660.10">
    <property type="match status" value="1"/>
</dbReference>
<dbReference type="Gene3D" id="3.20.80.10">
    <property type="entry name" value="Regulatory factor, effector binding domain"/>
    <property type="match status" value="1"/>
</dbReference>
<protein>
    <submittedName>
        <fullName evidence="6">Transcriptional regulator, merr family</fullName>
    </submittedName>
</protein>
<evidence type="ECO:0000256" key="1">
    <source>
        <dbReference type="ARBA" id="ARBA00022491"/>
    </source>
</evidence>
<dbReference type="InterPro" id="IPR029442">
    <property type="entry name" value="GyrI-like"/>
</dbReference>
<dbReference type="PANTHER" id="PTHR30204:SF69">
    <property type="entry name" value="MERR-FAMILY TRANSCRIPTIONAL REGULATOR"/>
    <property type="match status" value="1"/>
</dbReference>
<keyword evidence="2" id="KW-0805">Transcription regulation</keyword>
<evidence type="ECO:0000259" key="5">
    <source>
        <dbReference type="PROSITE" id="PS50937"/>
    </source>
</evidence>
<keyword evidence="1" id="KW-0678">Repressor</keyword>
<dbReference type="InterPro" id="IPR000551">
    <property type="entry name" value="MerR-type_HTH_dom"/>
</dbReference>
<sequence length="303" mass="33924">MPADRIPIARFSAITRISQRALRYYDRLEILVPEARDPFTGYRYYTSSQMELGVKIKAICSLGFSLEDLKTYLQAEACGDWDTVDSLMEGRLSAVRLEMLRLKRIEALLKEERTELIGMALTEPAVKDVPALRVICRKETGILSPTIEKLIGELCSFVDLPASKRNQLKVIGPVIAIYHEDCAKGNENDRERGDEHVSVEAEAISDWSEKEVSIEVALPIAGKVEGEGSGIEVKSLPAARMLSMIHKGSYPTLHKSYQSVFKYMAGAGLEVAGPIRELYLSDPCKTAEEELLTEIQIPYRKER</sequence>
<dbReference type="EMBL" id="LNQE01001508">
    <property type="protein sequence ID" value="KUG16217.1"/>
    <property type="molecule type" value="Genomic_DNA"/>
</dbReference>
<organism evidence="6">
    <name type="scientific">hydrocarbon metagenome</name>
    <dbReference type="NCBI Taxonomy" id="938273"/>
    <lineage>
        <taxon>unclassified sequences</taxon>
        <taxon>metagenomes</taxon>
        <taxon>ecological metagenomes</taxon>
    </lineage>
</organism>
<dbReference type="PANTHER" id="PTHR30204">
    <property type="entry name" value="REDOX-CYCLING DRUG-SENSING TRANSCRIPTIONAL ACTIVATOR SOXR"/>
    <property type="match status" value="1"/>
</dbReference>
<evidence type="ECO:0000256" key="4">
    <source>
        <dbReference type="ARBA" id="ARBA00023163"/>
    </source>
</evidence>
<comment type="caution">
    <text evidence="6">The sequence shown here is derived from an EMBL/GenBank/DDBJ whole genome shotgun (WGS) entry which is preliminary data.</text>
</comment>
<keyword evidence="4" id="KW-0804">Transcription</keyword>
<evidence type="ECO:0000313" key="6">
    <source>
        <dbReference type="EMBL" id="KUG16217.1"/>
    </source>
</evidence>
<name>A0A0W8F5R1_9ZZZZ</name>
<dbReference type="Pfam" id="PF06445">
    <property type="entry name" value="GyrI-like"/>
    <property type="match status" value="1"/>
</dbReference>
<keyword evidence="3" id="KW-0238">DNA-binding</keyword>
<evidence type="ECO:0000256" key="3">
    <source>
        <dbReference type="ARBA" id="ARBA00023125"/>
    </source>
</evidence>
<dbReference type="PROSITE" id="PS50937">
    <property type="entry name" value="HTH_MERR_2"/>
    <property type="match status" value="1"/>
</dbReference>
<gene>
    <name evidence="6" type="ORF">ASZ90_014119</name>
</gene>